<feature type="compositionally biased region" description="Pro residues" evidence="1">
    <location>
        <begin position="36"/>
        <end position="52"/>
    </location>
</feature>
<name>A0A565C8V2_9BRAS</name>
<comment type="caution">
    <text evidence="2">The sequence shown here is derived from an EMBL/GenBank/DDBJ whole genome shotgun (WGS) entry which is preliminary data.</text>
</comment>
<dbReference type="AlphaFoldDB" id="A0A565C8V2"/>
<dbReference type="EMBL" id="CABITT030000007">
    <property type="protein sequence ID" value="VVB10086.1"/>
    <property type="molecule type" value="Genomic_DNA"/>
</dbReference>
<evidence type="ECO:0000313" key="2">
    <source>
        <dbReference type="EMBL" id="VVB10086.1"/>
    </source>
</evidence>
<accession>A0A565C8V2</accession>
<gene>
    <name evidence="2" type="ORF">ANE_LOCUS20530</name>
</gene>
<feature type="region of interest" description="Disordered" evidence="1">
    <location>
        <begin position="178"/>
        <end position="210"/>
    </location>
</feature>
<evidence type="ECO:0000256" key="1">
    <source>
        <dbReference type="SAM" id="MobiDB-lite"/>
    </source>
</evidence>
<proteinExistence type="predicted"/>
<keyword evidence="3" id="KW-1185">Reference proteome</keyword>
<organism evidence="2 3">
    <name type="scientific">Arabis nemorensis</name>
    <dbReference type="NCBI Taxonomy" id="586526"/>
    <lineage>
        <taxon>Eukaryota</taxon>
        <taxon>Viridiplantae</taxon>
        <taxon>Streptophyta</taxon>
        <taxon>Embryophyta</taxon>
        <taxon>Tracheophyta</taxon>
        <taxon>Spermatophyta</taxon>
        <taxon>Magnoliopsida</taxon>
        <taxon>eudicotyledons</taxon>
        <taxon>Gunneridae</taxon>
        <taxon>Pentapetalae</taxon>
        <taxon>rosids</taxon>
        <taxon>malvids</taxon>
        <taxon>Brassicales</taxon>
        <taxon>Brassicaceae</taxon>
        <taxon>Arabideae</taxon>
        <taxon>Arabis</taxon>
    </lineage>
</organism>
<reference evidence="2" key="1">
    <citation type="submission" date="2019-07" db="EMBL/GenBank/DDBJ databases">
        <authorList>
            <person name="Dittberner H."/>
        </authorList>
    </citation>
    <scope>NUCLEOTIDE SEQUENCE [LARGE SCALE GENOMIC DNA]</scope>
</reference>
<protein>
    <submittedName>
        <fullName evidence="2">Uncharacterized protein</fullName>
    </submittedName>
</protein>
<feature type="region of interest" description="Disordered" evidence="1">
    <location>
        <begin position="31"/>
        <end position="56"/>
    </location>
</feature>
<sequence>MATSPVLALSPWSPVNLSTSSSFSGFHIRSFTSPASPNPPKPPVPPDPPPALPSWISGSPDLGYAPQLCIIKAPRLPSTPKLVSPDLEISSSKTPSAISNVLYSPSYTPPTTRPNGTVALMVAPVVTSSIKASSTTTKGTQLLVHSYYIFNIIESTLALVCFPCKEIYTPQHSSSMEKLISSSMEKPSSFKERPISSSMEKPSFFNERPT</sequence>
<dbReference type="Proteomes" id="UP000489600">
    <property type="component" value="Unassembled WGS sequence"/>
</dbReference>
<evidence type="ECO:0000313" key="3">
    <source>
        <dbReference type="Proteomes" id="UP000489600"/>
    </source>
</evidence>